<dbReference type="AlphaFoldDB" id="D8LU15"/>
<evidence type="ECO:0000313" key="3">
    <source>
        <dbReference type="Proteomes" id="UP000002630"/>
    </source>
</evidence>
<accession>D8LU15</accession>
<gene>
    <name evidence="2" type="ORF">Esi_0093_0026</name>
</gene>
<sequence>MLPGGHTGPNTTHQHISNVSIPCSEVRFKGFIAQRFRDGIDSHTCGIAGTSPASDFTCRCPQHESAISVKLTTSANPWSAFGRIGPVDQRCGQTTKPWHQGTRGGLWHHTLSCIPEPPIAQREDSSPWTAASAWSHQD</sequence>
<dbReference type="Proteomes" id="UP000002630">
    <property type="component" value="Linkage Group LG32"/>
</dbReference>
<dbReference type="EMBL" id="FN649757">
    <property type="protein sequence ID" value="CBN75405.1"/>
    <property type="molecule type" value="Genomic_DNA"/>
</dbReference>
<name>D8LU15_ECTSI</name>
<feature type="region of interest" description="Disordered" evidence="1">
    <location>
        <begin position="117"/>
        <end position="138"/>
    </location>
</feature>
<organism evidence="2 3">
    <name type="scientific">Ectocarpus siliculosus</name>
    <name type="common">Brown alga</name>
    <name type="synonym">Conferva siliculosa</name>
    <dbReference type="NCBI Taxonomy" id="2880"/>
    <lineage>
        <taxon>Eukaryota</taxon>
        <taxon>Sar</taxon>
        <taxon>Stramenopiles</taxon>
        <taxon>Ochrophyta</taxon>
        <taxon>PX clade</taxon>
        <taxon>Phaeophyceae</taxon>
        <taxon>Ectocarpales</taxon>
        <taxon>Ectocarpaceae</taxon>
        <taxon>Ectocarpus</taxon>
    </lineage>
</organism>
<feature type="compositionally biased region" description="Polar residues" evidence="1">
    <location>
        <begin position="126"/>
        <end position="138"/>
    </location>
</feature>
<proteinExistence type="predicted"/>
<dbReference type="InParanoid" id="D8LU15"/>
<dbReference type="EMBL" id="FN649171">
    <property type="protein sequence ID" value="CBN75405.1"/>
    <property type="molecule type" value="Genomic_DNA"/>
</dbReference>
<evidence type="ECO:0000313" key="2">
    <source>
        <dbReference type="EMBL" id="CBN75405.1"/>
    </source>
</evidence>
<reference evidence="2 3" key="1">
    <citation type="journal article" date="2010" name="Nature">
        <title>The Ectocarpus genome and the independent evolution of multicellularity in brown algae.</title>
        <authorList>
            <person name="Cock J.M."/>
            <person name="Sterck L."/>
            <person name="Rouze P."/>
            <person name="Scornet D."/>
            <person name="Allen A.E."/>
            <person name="Amoutzias G."/>
            <person name="Anthouard V."/>
            <person name="Artiguenave F."/>
            <person name="Aury J.M."/>
            <person name="Badger J.H."/>
            <person name="Beszteri B."/>
            <person name="Billiau K."/>
            <person name="Bonnet E."/>
            <person name="Bothwell J.H."/>
            <person name="Bowler C."/>
            <person name="Boyen C."/>
            <person name="Brownlee C."/>
            <person name="Carrano C.J."/>
            <person name="Charrier B."/>
            <person name="Cho G.Y."/>
            <person name="Coelho S.M."/>
            <person name="Collen J."/>
            <person name="Corre E."/>
            <person name="Da Silva C."/>
            <person name="Delage L."/>
            <person name="Delaroque N."/>
            <person name="Dittami S.M."/>
            <person name="Doulbeau S."/>
            <person name="Elias M."/>
            <person name="Farnham G."/>
            <person name="Gachon C.M."/>
            <person name="Gschloessl B."/>
            <person name="Heesch S."/>
            <person name="Jabbari K."/>
            <person name="Jubin C."/>
            <person name="Kawai H."/>
            <person name="Kimura K."/>
            <person name="Kloareg B."/>
            <person name="Kupper F.C."/>
            <person name="Lang D."/>
            <person name="Le Bail A."/>
            <person name="Leblanc C."/>
            <person name="Lerouge P."/>
            <person name="Lohr M."/>
            <person name="Lopez P.J."/>
            <person name="Martens C."/>
            <person name="Maumus F."/>
            <person name="Michel G."/>
            <person name="Miranda-Saavedra D."/>
            <person name="Morales J."/>
            <person name="Moreau H."/>
            <person name="Motomura T."/>
            <person name="Nagasato C."/>
            <person name="Napoli C.A."/>
            <person name="Nelson D.R."/>
            <person name="Nyvall-Collen P."/>
            <person name="Peters A.F."/>
            <person name="Pommier C."/>
            <person name="Potin P."/>
            <person name="Poulain J."/>
            <person name="Quesneville H."/>
            <person name="Read B."/>
            <person name="Rensing S.A."/>
            <person name="Ritter A."/>
            <person name="Rousvoal S."/>
            <person name="Samanta M."/>
            <person name="Samson G."/>
            <person name="Schroeder D.C."/>
            <person name="Segurens B."/>
            <person name="Strittmatter M."/>
            <person name="Tonon T."/>
            <person name="Tregear J.W."/>
            <person name="Valentin K."/>
            <person name="von Dassow P."/>
            <person name="Yamagishi T."/>
            <person name="Van de Peer Y."/>
            <person name="Wincker P."/>
        </authorList>
    </citation>
    <scope>NUCLEOTIDE SEQUENCE [LARGE SCALE GENOMIC DNA]</scope>
    <source>
        <strain evidence="3">Ec32 / CCAP1310/4</strain>
    </source>
</reference>
<protein>
    <submittedName>
        <fullName evidence="2">Uncharacterized protein</fullName>
    </submittedName>
</protein>
<keyword evidence="3" id="KW-1185">Reference proteome</keyword>
<evidence type="ECO:0000256" key="1">
    <source>
        <dbReference type="SAM" id="MobiDB-lite"/>
    </source>
</evidence>